<evidence type="ECO:0000313" key="11">
    <source>
        <dbReference type="EMBL" id="KAF5835405.1"/>
    </source>
</evidence>
<evidence type="ECO:0000256" key="5">
    <source>
        <dbReference type="ARBA" id="ARBA00022792"/>
    </source>
</evidence>
<dbReference type="EMBL" id="MU069706">
    <property type="protein sequence ID" value="KAF5835405.1"/>
    <property type="molecule type" value="Genomic_DNA"/>
</dbReference>
<keyword evidence="4 10" id="KW-0812">Transmembrane</keyword>
<protein>
    <recommendedName>
        <fullName evidence="3">Transmembrane protein 186</fullName>
    </recommendedName>
</protein>
<dbReference type="Proteomes" id="UP000815325">
    <property type="component" value="Unassembled WGS sequence"/>
</dbReference>
<keyword evidence="6 10" id="KW-1133">Transmembrane helix</keyword>
<evidence type="ECO:0000256" key="6">
    <source>
        <dbReference type="ARBA" id="ARBA00022989"/>
    </source>
</evidence>
<evidence type="ECO:0000256" key="9">
    <source>
        <dbReference type="SAM" id="MobiDB-lite"/>
    </source>
</evidence>
<name>A0ABQ7GLB8_DUNSA</name>
<dbReference type="PANTHER" id="PTHR13603:SF1">
    <property type="entry name" value="TRANSMEMBRANE PROTEIN 186"/>
    <property type="match status" value="1"/>
</dbReference>
<organism evidence="11 12">
    <name type="scientific">Dunaliella salina</name>
    <name type="common">Green alga</name>
    <name type="synonym">Protococcus salinus</name>
    <dbReference type="NCBI Taxonomy" id="3046"/>
    <lineage>
        <taxon>Eukaryota</taxon>
        <taxon>Viridiplantae</taxon>
        <taxon>Chlorophyta</taxon>
        <taxon>core chlorophytes</taxon>
        <taxon>Chlorophyceae</taxon>
        <taxon>CS clade</taxon>
        <taxon>Chlamydomonadales</taxon>
        <taxon>Dunaliellaceae</taxon>
        <taxon>Dunaliella</taxon>
    </lineage>
</organism>
<accession>A0ABQ7GLB8</accession>
<feature type="compositionally biased region" description="Low complexity" evidence="9">
    <location>
        <begin position="284"/>
        <end position="298"/>
    </location>
</feature>
<comment type="similarity">
    <text evidence="2">Belongs to the TMEM186 family.</text>
</comment>
<feature type="transmembrane region" description="Helical" evidence="10">
    <location>
        <begin position="126"/>
        <end position="148"/>
    </location>
</feature>
<evidence type="ECO:0000313" key="12">
    <source>
        <dbReference type="Proteomes" id="UP000815325"/>
    </source>
</evidence>
<evidence type="ECO:0000256" key="3">
    <source>
        <dbReference type="ARBA" id="ARBA00014604"/>
    </source>
</evidence>
<keyword evidence="7" id="KW-0496">Mitochondrion</keyword>
<proteinExistence type="inferred from homology"/>
<feature type="region of interest" description="Disordered" evidence="9">
    <location>
        <begin position="52"/>
        <end position="77"/>
    </location>
</feature>
<dbReference type="InterPro" id="IPR026571">
    <property type="entry name" value="Tmem186"/>
</dbReference>
<evidence type="ECO:0000256" key="10">
    <source>
        <dbReference type="SAM" id="Phobius"/>
    </source>
</evidence>
<gene>
    <name evidence="11" type="ORF">DUNSADRAFT_7440</name>
</gene>
<evidence type="ECO:0000256" key="8">
    <source>
        <dbReference type="ARBA" id="ARBA00023136"/>
    </source>
</evidence>
<evidence type="ECO:0000256" key="7">
    <source>
        <dbReference type="ARBA" id="ARBA00023128"/>
    </source>
</evidence>
<evidence type="ECO:0000256" key="1">
    <source>
        <dbReference type="ARBA" id="ARBA00004448"/>
    </source>
</evidence>
<reference evidence="11" key="1">
    <citation type="submission" date="2017-08" db="EMBL/GenBank/DDBJ databases">
        <authorList>
            <person name="Polle J.E."/>
            <person name="Barry K."/>
            <person name="Cushman J."/>
            <person name="Schmutz J."/>
            <person name="Tran D."/>
            <person name="Hathwaick L.T."/>
            <person name="Yim W.C."/>
            <person name="Jenkins J."/>
            <person name="Mckie-Krisberg Z.M."/>
            <person name="Prochnik S."/>
            <person name="Lindquist E."/>
            <person name="Dockter R.B."/>
            <person name="Adam C."/>
            <person name="Molina H."/>
            <person name="Bunkerborg J."/>
            <person name="Jin E."/>
            <person name="Buchheim M."/>
            <person name="Magnuson J."/>
        </authorList>
    </citation>
    <scope>NUCLEOTIDE SEQUENCE</scope>
    <source>
        <strain evidence="11">CCAP 19/18</strain>
    </source>
</reference>
<evidence type="ECO:0000256" key="2">
    <source>
        <dbReference type="ARBA" id="ARBA00007020"/>
    </source>
</evidence>
<sequence length="308" mass="33514">MLLPHLRQSCPQSAVTFLALTHSSRMALGSPASQSGSIPAYASSSCLSTSAACASNSPDEERKHSNGAASSSKPQSAMDVVKRRLGLQVEGMSFHLPNSPFKNSRLGPPVPKLVLYRGRGMLPFRFLVRAKVFQLLGFMTSAVMLTTVAGTQQALSPTDIAVGTSVIVGCIVTSYCLWFYSGRYVGELSLLLPSKRVARFSVLDFWGNREDNDIPIEAIDPPFYNRNVAEVKSIVSQRLMPITVIGDRQYYISPRHGYVLQKDVLNKICYGKWLEELDGKIPGTTHTSSATSTPSSLPSEPPLEKGSQ</sequence>
<evidence type="ECO:0000256" key="4">
    <source>
        <dbReference type="ARBA" id="ARBA00022692"/>
    </source>
</evidence>
<comment type="caution">
    <text evidence="11">The sequence shown here is derived from an EMBL/GenBank/DDBJ whole genome shotgun (WGS) entry which is preliminary data.</text>
</comment>
<keyword evidence="12" id="KW-1185">Reference proteome</keyword>
<feature type="transmembrane region" description="Helical" evidence="10">
    <location>
        <begin position="160"/>
        <end position="180"/>
    </location>
</feature>
<feature type="region of interest" description="Disordered" evidence="9">
    <location>
        <begin position="284"/>
        <end position="308"/>
    </location>
</feature>
<comment type="subcellular location">
    <subcellularLocation>
        <location evidence="1">Mitochondrion inner membrane</location>
        <topology evidence="1">Multi-pass membrane protein</topology>
    </subcellularLocation>
</comment>
<keyword evidence="8 10" id="KW-0472">Membrane</keyword>
<keyword evidence="5" id="KW-0999">Mitochondrion inner membrane</keyword>
<dbReference type="PANTHER" id="PTHR13603">
    <property type="entry name" value="TRANSMEMBRANE PROTEIN 186"/>
    <property type="match status" value="1"/>
</dbReference>